<keyword evidence="2" id="KW-1185">Reference proteome</keyword>
<evidence type="ECO:0000313" key="1">
    <source>
        <dbReference type="EMBL" id="MED4403221.1"/>
    </source>
</evidence>
<reference evidence="1 2" key="1">
    <citation type="submission" date="2023-03" db="EMBL/GenBank/DDBJ databases">
        <title>Bacillus Genome Sequencing.</title>
        <authorList>
            <person name="Dunlap C."/>
        </authorList>
    </citation>
    <scope>NUCLEOTIDE SEQUENCE [LARGE SCALE GENOMIC DNA]</scope>
    <source>
        <strain evidence="1 2">NRS-1717</strain>
    </source>
</reference>
<sequence>MSKIKNDYSAKPLLYIIQPEQEGIQAKMQALVIKKPQKQVEEQEVESIEVVEEKPEIPIETPSIIEKPEMTVEAPSIIEKVEIEVENIKDIEEKQEKPKKKRRERKSISEMSIPEKVQFFKALPKTMPKSLCLIETNEVKYRGLIMGEENGIVTIRSLQHSDAVTIHIDEIKAISILGF</sequence>
<gene>
    <name evidence="1" type="ORF">P9271_18080</name>
</gene>
<dbReference type="Proteomes" id="UP001342826">
    <property type="component" value="Unassembled WGS sequence"/>
</dbReference>
<name>A0ABU6P1I2_9BACI</name>
<keyword evidence="1" id="KW-0946">Virion</keyword>
<proteinExistence type="predicted"/>
<keyword evidence="1" id="KW-0167">Capsid protein</keyword>
<dbReference type="RefSeq" id="WP_328015677.1">
    <property type="nucleotide sequence ID" value="NZ_JARTFS010000013.1"/>
</dbReference>
<dbReference type="EMBL" id="JARTFS010000013">
    <property type="protein sequence ID" value="MED4403221.1"/>
    <property type="molecule type" value="Genomic_DNA"/>
</dbReference>
<protein>
    <submittedName>
        <fullName evidence="1">CotO family spore coat protein</fullName>
    </submittedName>
</protein>
<accession>A0ABU6P1I2</accession>
<dbReference type="Pfam" id="PF14153">
    <property type="entry name" value="Spore_coat_CotO"/>
    <property type="match status" value="1"/>
</dbReference>
<comment type="caution">
    <text evidence="1">The sequence shown here is derived from an EMBL/GenBank/DDBJ whole genome shotgun (WGS) entry which is preliminary data.</text>
</comment>
<evidence type="ECO:0000313" key="2">
    <source>
        <dbReference type="Proteomes" id="UP001342826"/>
    </source>
</evidence>
<organism evidence="1 2">
    <name type="scientific">Metabacillus fastidiosus</name>
    <dbReference type="NCBI Taxonomy" id="1458"/>
    <lineage>
        <taxon>Bacteria</taxon>
        <taxon>Bacillati</taxon>
        <taxon>Bacillota</taxon>
        <taxon>Bacilli</taxon>
        <taxon>Bacillales</taxon>
        <taxon>Bacillaceae</taxon>
        <taxon>Metabacillus</taxon>
    </lineage>
</organism>
<dbReference type="InterPro" id="IPR025439">
    <property type="entry name" value="Spore_coat_CotO"/>
</dbReference>